<dbReference type="InterPro" id="IPR000868">
    <property type="entry name" value="Isochorismatase-like_dom"/>
</dbReference>
<evidence type="ECO:0000256" key="8">
    <source>
        <dbReference type="SAM" id="MobiDB-lite"/>
    </source>
</evidence>
<dbReference type="PANTHER" id="PTHR11080">
    <property type="entry name" value="PYRAZINAMIDASE/NICOTINAMIDASE"/>
    <property type="match status" value="1"/>
</dbReference>
<comment type="caution">
    <text evidence="10">The sequence shown here is derived from an EMBL/GenBank/DDBJ whole genome shotgun (WGS) entry which is preliminary data.</text>
</comment>
<comment type="pathway">
    <text evidence="5">Cofactor biosynthesis; nicotinate biosynthesis; nicotinate from nicotinamide: step 1/1.</text>
</comment>
<comment type="similarity">
    <text evidence="1">Belongs to the isochorismatase family.</text>
</comment>
<dbReference type="Proteomes" id="UP001501102">
    <property type="component" value="Unassembled WGS sequence"/>
</dbReference>
<organism evidence="10 11">
    <name type="scientific">Streptomyces thioluteus</name>
    <dbReference type="NCBI Taxonomy" id="66431"/>
    <lineage>
        <taxon>Bacteria</taxon>
        <taxon>Bacillati</taxon>
        <taxon>Actinomycetota</taxon>
        <taxon>Actinomycetes</taxon>
        <taxon>Kitasatosporales</taxon>
        <taxon>Streptomycetaceae</taxon>
        <taxon>Streptomyces</taxon>
    </lineage>
</organism>
<keyword evidence="11" id="KW-1185">Reference proteome</keyword>
<dbReference type="Gene3D" id="3.20.20.70">
    <property type="entry name" value="Aldolase class I"/>
    <property type="match status" value="1"/>
</dbReference>
<dbReference type="Pfam" id="PF00857">
    <property type="entry name" value="Isochorismatase"/>
    <property type="match status" value="1"/>
</dbReference>
<dbReference type="PANTHER" id="PTHR11080:SF2">
    <property type="entry name" value="LD05707P"/>
    <property type="match status" value="1"/>
</dbReference>
<dbReference type="SUPFAM" id="SSF52499">
    <property type="entry name" value="Isochorismatase-like hydrolases"/>
    <property type="match status" value="1"/>
</dbReference>
<dbReference type="Gene3D" id="3.40.50.850">
    <property type="entry name" value="Isochorismatase-like"/>
    <property type="match status" value="1"/>
</dbReference>
<evidence type="ECO:0000256" key="1">
    <source>
        <dbReference type="ARBA" id="ARBA00006336"/>
    </source>
</evidence>
<protein>
    <recommendedName>
        <fullName evidence="6">nicotinamidase</fullName>
        <ecNumber evidence="6">3.5.1.19</ecNumber>
    </recommendedName>
    <alternativeName>
        <fullName evidence="7">Nicotinamide deamidase</fullName>
    </alternativeName>
</protein>
<dbReference type="EMBL" id="BAAAXZ010000049">
    <property type="protein sequence ID" value="GAA2918587.1"/>
    <property type="molecule type" value="Genomic_DNA"/>
</dbReference>
<keyword evidence="4" id="KW-0378">Hydrolase</keyword>
<evidence type="ECO:0000313" key="11">
    <source>
        <dbReference type="Proteomes" id="UP001501102"/>
    </source>
</evidence>
<evidence type="ECO:0000259" key="9">
    <source>
        <dbReference type="Pfam" id="PF00857"/>
    </source>
</evidence>
<evidence type="ECO:0000256" key="5">
    <source>
        <dbReference type="ARBA" id="ARBA00037900"/>
    </source>
</evidence>
<dbReference type="InterPro" id="IPR052347">
    <property type="entry name" value="Isochorismatase_Nicotinamidase"/>
</dbReference>
<dbReference type="InterPro" id="IPR036068">
    <property type="entry name" value="Nicotinate_pribotase-like_C"/>
</dbReference>
<keyword evidence="2" id="KW-0662">Pyridine nucleotide biosynthesis</keyword>
<feature type="region of interest" description="Disordered" evidence="8">
    <location>
        <begin position="271"/>
        <end position="290"/>
    </location>
</feature>
<evidence type="ECO:0000256" key="4">
    <source>
        <dbReference type="ARBA" id="ARBA00022801"/>
    </source>
</evidence>
<evidence type="ECO:0000256" key="3">
    <source>
        <dbReference type="ARBA" id="ARBA00022723"/>
    </source>
</evidence>
<reference evidence="10 11" key="1">
    <citation type="journal article" date="2019" name="Int. J. Syst. Evol. Microbiol.">
        <title>The Global Catalogue of Microorganisms (GCM) 10K type strain sequencing project: providing services to taxonomists for standard genome sequencing and annotation.</title>
        <authorList>
            <consortium name="The Broad Institute Genomics Platform"/>
            <consortium name="The Broad Institute Genome Sequencing Center for Infectious Disease"/>
            <person name="Wu L."/>
            <person name="Ma J."/>
        </authorList>
    </citation>
    <scope>NUCLEOTIDE SEQUENCE [LARGE SCALE GENOMIC DNA]</scope>
    <source>
        <strain evidence="10 11">JCM 4087</strain>
    </source>
</reference>
<name>A0ABN3WKS3_STRTU</name>
<gene>
    <name evidence="10" type="ORF">GCM10020221_13580</name>
</gene>
<evidence type="ECO:0000256" key="7">
    <source>
        <dbReference type="ARBA" id="ARBA00043224"/>
    </source>
</evidence>
<proteinExistence type="inferred from homology"/>
<keyword evidence="3" id="KW-0479">Metal-binding</keyword>
<evidence type="ECO:0000256" key="2">
    <source>
        <dbReference type="ARBA" id="ARBA00022642"/>
    </source>
</evidence>
<dbReference type="SUPFAM" id="SSF51690">
    <property type="entry name" value="Nicotinate/Quinolinate PRTase C-terminal domain-like"/>
    <property type="match status" value="1"/>
</dbReference>
<sequence>MLAAVAAARAAYVGGFASTSDLAAGFRYNIPTVGTSAHAFTLLHDSERDAFRAQVASLGGGTTLLVDTYDVQEAVQMAVEIAGPELGAVRIDSGDLLLLAHRVRQQLDDLGARKTKIVVTSDLDEYAIASLAAAPVDAYGVGTQLVTGSGHPTCSMVYKLVARADGDGADAPLRPVAKKSMGGKMSVGGRKWAARRLDADGVAEAEVVGTGPVPAELADRQLLVELVRGGRVVGREPLDAARDRHIAAPLGPAALRDAAVPGGARAAHRVPLTAPCAPPPIAPRDSLPSVTESRSRLFGTAGRGPFRKGSSAMNRALIIVDVQNDFCEGGALAVAGGADVAAAITDLVGEATAGYAHVVASRDMHIDPGDHFSAHPDWVDSWPVHCVAGTEGSGFHPNLSPALASGAIGAVFDKGAYAAGYSAFQGTDENGTSLEDWLHARDVDEVDVVGIATDHCVRATALDARRLGFTTTVLLELTAGVARETVDAALEEMRGAGVKLAGRPVVAAA</sequence>
<dbReference type="EC" id="3.5.1.19" evidence="6"/>
<evidence type="ECO:0000256" key="6">
    <source>
        <dbReference type="ARBA" id="ARBA00039017"/>
    </source>
</evidence>
<feature type="domain" description="Isochorismatase-like" evidence="9">
    <location>
        <begin position="316"/>
        <end position="500"/>
    </location>
</feature>
<evidence type="ECO:0000313" key="10">
    <source>
        <dbReference type="EMBL" id="GAA2918587.1"/>
    </source>
</evidence>
<dbReference type="InterPro" id="IPR036380">
    <property type="entry name" value="Isochorismatase-like_sf"/>
</dbReference>
<dbReference type="InterPro" id="IPR013785">
    <property type="entry name" value="Aldolase_TIM"/>
</dbReference>
<accession>A0ABN3WKS3</accession>